<evidence type="ECO:0000313" key="2">
    <source>
        <dbReference type="EMBL" id="QHU26537.1"/>
    </source>
</evidence>
<sequence>MLESLKPDSDTINGIIKPIAFVVSALFIISLIISISVMDSKMHSRMIDDEHNLVRIDTKEGVTTIVLICLIAFTILSLIPFIDGLKNISGIIPEYAKSMQIDVSYLNGIIEMIVFAIVIIGLNIKSHDKMFSKGYYTKKKHPSDPKREIDFFVPGGIRQETEEGTVTLVFIIFIALIVVTFIIKYLSSSWGAMLDFVPNVAFYIIIIALSIVLWMFKEVYKALSGSLDASAGSTAGFIFNDFEASMIPNYGLLFGIIAVILIVLYTAVYDQKSLTTNTYVYILTILIPIMFAFSYAVPILSSDNGSGYGKLAGIVMAVIMFFTAVYFYINMNSVALEATAYISGFIILSIILVGLALSFYMLSNYLKSFTGLPGFIIYFIFYIPCLIIDFSKYILKEFQMTSKVVYVLFFIELLLILLYIYVPKIVNAIDKKDGTVLLDNGAFLDIPKSIGSSKLLQISKDNLENTNLPVVYQTNFAFSMWIYLNVQPTNFASYTKEMPIFNFGRGKPKISYHNNITDDVNKNKYIIYFTDARTSQNFFEVTLPNQKWNNFVFNYKSSQVDLFINGELVKVFKFTDNRPTYKASDNIMIGKEKGLDGAICNIRYYPYNLSMSHITSTYNLLMYKNPPVVT</sequence>
<feature type="transmembrane region" description="Helical" evidence="1">
    <location>
        <begin position="164"/>
        <end position="184"/>
    </location>
</feature>
<feature type="transmembrane region" description="Helical" evidence="1">
    <location>
        <begin position="307"/>
        <end position="329"/>
    </location>
</feature>
<dbReference type="InterPro" id="IPR013320">
    <property type="entry name" value="ConA-like_dom_sf"/>
</dbReference>
<dbReference type="Gene3D" id="2.60.120.200">
    <property type="match status" value="1"/>
</dbReference>
<proteinExistence type="predicted"/>
<feature type="transmembrane region" description="Helical" evidence="1">
    <location>
        <begin position="280"/>
        <end position="301"/>
    </location>
</feature>
<keyword evidence="1" id="KW-0472">Membrane</keyword>
<organism evidence="2">
    <name type="scientific">viral metagenome</name>
    <dbReference type="NCBI Taxonomy" id="1070528"/>
    <lineage>
        <taxon>unclassified sequences</taxon>
        <taxon>metagenomes</taxon>
        <taxon>organismal metagenomes</taxon>
    </lineage>
</organism>
<feature type="transmembrane region" description="Helical" evidence="1">
    <location>
        <begin position="103"/>
        <end position="124"/>
    </location>
</feature>
<feature type="transmembrane region" description="Helical" evidence="1">
    <location>
        <begin position="250"/>
        <end position="268"/>
    </location>
</feature>
<feature type="transmembrane region" description="Helical" evidence="1">
    <location>
        <begin position="375"/>
        <end position="395"/>
    </location>
</feature>
<feature type="transmembrane region" description="Helical" evidence="1">
    <location>
        <begin position="196"/>
        <end position="216"/>
    </location>
</feature>
<dbReference type="SUPFAM" id="SSF49899">
    <property type="entry name" value="Concanavalin A-like lectins/glucanases"/>
    <property type="match status" value="1"/>
</dbReference>
<dbReference type="Pfam" id="PF13385">
    <property type="entry name" value="Laminin_G_3"/>
    <property type="match status" value="1"/>
</dbReference>
<evidence type="ECO:0000256" key="1">
    <source>
        <dbReference type="SAM" id="Phobius"/>
    </source>
</evidence>
<keyword evidence="1" id="KW-0812">Transmembrane</keyword>
<dbReference type="AlphaFoldDB" id="A0A6C0L800"/>
<dbReference type="EMBL" id="MN740443">
    <property type="protein sequence ID" value="QHU26537.1"/>
    <property type="molecule type" value="Genomic_DNA"/>
</dbReference>
<reference evidence="2" key="1">
    <citation type="journal article" date="2020" name="Nature">
        <title>Giant virus diversity and host interactions through global metagenomics.</title>
        <authorList>
            <person name="Schulz F."/>
            <person name="Roux S."/>
            <person name="Paez-Espino D."/>
            <person name="Jungbluth S."/>
            <person name="Walsh D.A."/>
            <person name="Denef V.J."/>
            <person name="McMahon K.D."/>
            <person name="Konstantinidis K.T."/>
            <person name="Eloe-Fadrosh E.A."/>
            <person name="Kyrpides N.C."/>
            <person name="Woyke T."/>
        </authorList>
    </citation>
    <scope>NUCLEOTIDE SEQUENCE</scope>
    <source>
        <strain evidence="2">GVMAG-M-3300027759-42</strain>
    </source>
</reference>
<feature type="transmembrane region" description="Helical" evidence="1">
    <location>
        <begin position="20"/>
        <end position="38"/>
    </location>
</feature>
<feature type="transmembrane region" description="Helical" evidence="1">
    <location>
        <begin position="62"/>
        <end position="82"/>
    </location>
</feature>
<name>A0A6C0L800_9ZZZZ</name>
<feature type="transmembrane region" description="Helical" evidence="1">
    <location>
        <begin position="404"/>
        <end position="422"/>
    </location>
</feature>
<keyword evidence="1" id="KW-1133">Transmembrane helix</keyword>
<protein>
    <submittedName>
        <fullName evidence="2">Uncharacterized protein</fullName>
    </submittedName>
</protein>
<accession>A0A6C0L800</accession>
<feature type="transmembrane region" description="Helical" evidence="1">
    <location>
        <begin position="341"/>
        <end position="363"/>
    </location>
</feature>